<dbReference type="EMBL" id="BMIO01000004">
    <property type="protein sequence ID" value="GGD41443.1"/>
    <property type="molecule type" value="Genomic_DNA"/>
</dbReference>
<dbReference type="PANTHER" id="PTHR11908:SF123">
    <property type="entry name" value="ALDEHYDE OXIDOREDUCTASE MOLYBDENUM-BINDING SUBUNIT PAOC"/>
    <property type="match status" value="1"/>
</dbReference>
<evidence type="ECO:0000313" key="3">
    <source>
        <dbReference type="Proteomes" id="UP000598997"/>
    </source>
</evidence>
<dbReference type="Gene3D" id="3.30.365.10">
    <property type="entry name" value="Aldehyde oxidase/xanthine dehydrogenase, molybdopterin binding domain"/>
    <property type="match status" value="4"/>
</dbReference>
<protein>
    <submittedName>
        <fullName evidence="2">Oxidoreductase</fullName>
    </submittedName>
</protein>
<dbReference type="PANTHER" id="PTHR11908">
    <property type="entry name" value="XANTHINE DEHYDROGENASE"/>
    <property type="match status" value="1"/>
</dbReference>
<dbReference type="InterPro" id="IPR000674">
    <property type="entry name" value="Ald_Oxase/Xan_DH_a/b"/>
</dbReference>
<reference evidence="2 3" key="1">
    <citation type="journal article" date="2014" name="Int. J. Syst. Evol. Microbiol.">
        <title>Complete genome sequence of Corynebacterium casei LMG S-19264T (=DSM 44701T), isolated from a smear-ripened cheese.</title>
        <authorList>
            <consortium name="US DOE Joint Genome Institute (JGI-PGF)"/>
            <person name="Walter F."/>
            <person name="Albersmeier A."/>
            <person name="Kalinowski J."/>
            <person name="Ruckert C."/>
        </authorList>
    </citation>
    <scope>NUCLEOTIDE SEQUENCE [LARGE SCALE GENOMIC DNA]</scope>
    <source>
        <strain evidence="2 3">CGMCC 1.15358</strain>
    </source>
</reference>
<name>A0A916YDZ2_9SPHN</name>
<dbReference type="Pfam" id="PF20256">
    <property type="entry name" value="MoCoBD_2"/>
    <property type="match status" value="1"/>
</dbReference>
<dbReference type="RefSeq" id="WP_066766626.1">
    <property type="nucleotide sequence ID" value="NZ_BMIO01000004.1"/>
</dbReference>
<dbReference type="InterPro" id="IPR036856">
    <property type="entry name" value="Ald_Oxase/Xan_DH_a/b_sf"/>
</dbReference>
<keyword evidence="3" id="KW-1185">Reference proteome</keyword>
<dbReference type="SMART" id="SM01008">
    <property type="entry name" value="Ald_Xan_dh_C"/>
    <property type="match status" value="1"/>
</dbReference>
<evidence type="ECO:0000313" key="2">
    <source>
        <dbReference type="EMBL" id="GGD41443.1"/>
    </source>
</evidence>
<sequence>MKFDAPMGDTPIDTGRVVGRPHARVDGPLKTTGRATYAAEWHDGLPGLLHGFIIPATIAKGTVTAIDTAKAKSAAGVVDVLTFENFDINGTANGKTVKLVGGPQVQHYHQALGVVIAETFEAARGAAALVEVDYEAEAGAFSLDGVRADAKVCGAFGGPGETRVGDFEAAFEAAEVQFDQEYRTAAHSPAMIEPFASIAQWEGDGLTLWTANQMIATTRSSMASMLQIDESRVRVLSPYIGGGFGAKLWAHADAILAALAARKTGRPVKVVMPRGLIFNNTINRPETIQRLRIGTRADGKIEAFGHEGWSGNVEGGNPESTVLSSRSVYAGPNRLMADHMGHLDLPEGNAMRAPGDAVGSIAVEIAMDELAEKLGLDPIELRVMNDSQVDPSQPKKTFSNRHLVRCLQDGAERFGWSGRQAPGTRREGKWLVGMGVATAYRAALRSASGAAVRLETNGRITVETDMTDIGTGSYTILAQTAGEMLGVPVDRVDVRLGDSAFPKSAGSGGQWGASSSTSGLYVACVNLRREIAQRLSLDEERAEFEDGEVRSGNRVCSLLDAVADGPVSAEGKIDFGQSDTHAFGTFGAHFVEVGVDSYTGEVRVRRMLAVCSAGRILNPVSARSQVIGAMTMGVGAALSEKLVVDERYGCFINHDLAFYEVPVHADIPHQDCVFLDDVDPHGNPMKAHGVGELGLCGVGGAIANAVYNATGHRLRKVPMVVEDILAGLPDPV</sequence>
<dbReference type="SUPFAM" id="SSF56003">
    <property type="entry name" value="Molybdenum cofactor-binding domain"/>
    <property type="match status" value="1"/>
</dbReference>
<dbReference type="InterPro" id="IPR046867">
    <property type="entry name" value="AldOxase/xan_DH_MoCoBD2"/>
</dbReference>
<feature type="domain" description="Aldehyde oxidase/xanthine dehydrogenase a/b hammerhead" evidence="1">
    <location>
        <begin position="32"/>
        <end position="138"/>
    </location>
</feature>
<comment type="caution">
    <text evidence="2">The sequence shown here is derived from an EMBL/GenBank/DDBJ whole genome shotgun (WGS) entry which is preliminary data.</text>
</comment>
<dbReference type="AlphaFoldDB" id="A0A916YDZ2"/>
<gene>
    <name evidence="2" type="primary">yagR</name>
    <name evidence="2" type="ORF">GCM10010989_14340</name>
</gene>
<evidence type="ECO:0000259" key="1">
    <source>
        <dbReference type="SMART" id="SM01008"/>
    </source>
</evidence>
<dbReference type="Gene3D" id="3.90.1170.50">
    <property type="entry name" value="Aldehyde oxidase/xanthine dehydrogenase, a/b hammerhead"/>
    <property type="match status" value="1"/>
</dbReference>
<accession>A0A916YDZ2</accession>
<dbReference type="SUPFAM" id="SSF54665">
    <property type="entry name" value="CO dehydrogenase molybdoprotein N-domain-like"/>
    <property type="match status" value="1"/>
</dbReference>
<proteinExistence type="predicted"/>
<dbReference type="Pfam" id="PF01315">
    <property type="entry name" value="Ald_Xan_dh_C"/>
    <property type="match status" value="1"/>
</dbReference>
<dbReference type="InterPro" id="IPR037165">
    <property type="entry name" value="AldOxase/xan_DH_Mopterin-bd_sf"/>
</dbReference>
<dbReference type="InterPro" id="IPR008274">
    <property type="entry name" value="AldOxase/xan_DH_MoCoBD1"/>
</dbReference>
<dbReference type="GO" id="GO:0016491">
    <property type="term" value="F:oxidoreductase activity"/>
    <property type="evidence" value="ECO:0007669"/>
    <property type="project" value="InterPro"/>
</dbReference>
<dbReference type="Pfam" id="PF02738">
    <property type="entry name" value="MoCoBD_1"/>
    <property type="match status" value="1"/>
</dbReference>
<dbReference type="InterPro" id="IPR016208">
    <property type="entry name" value="Ald_Oxase/xanthine_DH-like"/>
</dbReference>
<organism evidence="2 3">
    <name type="scientific">Croceicoccus pelagius</name>
    <dbReference type="NCBI Taxonomy" id="1703341"/>
    <lineage>
        <taxon>Bacteria</taxon>
        <taxon>Pseudomonadati</taxon>
        <taxon>Pseudomonadota</taxon>
        <taxon>Alphaproteobacteria</taxon>
        <taxon>Sphingomonadales</taxon>
        <taxon>Erythrobacteraceae</taxon>
        <taxon>Croceicoccus</taxon>
    </lineage>
</organism>
<dbReference type="GO" id="GO:0005506">
    <property type="term" value="F:iron ion binding"/>
    <property type="evidence" value="ECO:0007669"/>
    <property type="project" value="InterPro"/>
</dbReference>
<dbReference type="OrthoDB" id="8428274at2"/>
<dbReference type="Proteomes" id="UP000598997">
    <property type="component" value="Unassembled WGS sequence"/>
</dbReference>